<dbReference type="Pfam" id="PF00135">
    <property type="entry name" value="COesterase"/>
    <property type="match status" value="1"/>
</dbReference>
<gene>
    <name evidence="6" type="ORF">POL25_27840</name>
</gene>
<dbReference type="EC" id="3.1.1.-" evidence="3"/>
<comment type="similarity">
    <text evidence="1 3">Belongs to the type-B carboxylesterase/lipase family.</text>
</comment>
<dbReference type="EMBL" id="JAQNDL010000003">
    <property type="protein sequence ID" value="MDC0720749.1"/>
    <property type="molecule type" value="Genomic_DNA"/>
</dbReference>
<dbReference type="InterPro" id="IPR029058">
    <property type="entry name" value="AB_hydrolase_fold"/>
</dbReference>
<evidence type="ECO:0000256" key="3">
    <source>
        <dbReference type="RuleBase" id="RU361235"/>
    </source>
</evidence>
<name>A0ABT5E4E8_9BACT</name>
<evidence type="ECO:0000313" key="6">
    <source>
        <dbReference type="EMBL" id="MDC0720749.1"/>
    </source>
</evidence>
<dbReference type="RefSeq" id="WP_272089258.1">
    <property type="nucleotide sequence ID" value="NZ_JAQNDL010000003.1"/>
</dbReference>
<dbReference type="InterPro" id="IPR050309">
    <property type="entry name" value="Type-B_Carboxylest/Lipase"/>
</dbReference>
<keyword evidence="7" id="KW-1185">Reference proteome</keyword>
<feature type="signal peptide" evidence="3">
    <location>
        <begin position="1"/>
        <end position="23"/>
    </location>
</feature>
<dbReference type="PRINTS" id="PR00878">
    <property type="entry name" value="CHOLNESTRASE"/>
</dbReference>
<dbReference type="PROSITE" id="PS51257">
    <property type="entry name" value="PROKAR_LIPOPROTEIN"/>
    <property type="match status" value="1"/>
</dbReference>
<dbReference type="InterPro" id="IPR002018">
    <property type="entry name" value="CarbesteraseB"/>
</dbReference>
<evidence type="ECO:0000256" key="4">
    <source>
        <dbReference type="SAM" id="MobiDB-lite"/>
    </source>
</evidence>
<keyword evidence="2 3" id="KW-0378">Hydrolase</keyword>
<evidence type="ECO:0000256" key="1">
    <source>
        <dbReference type="ARBA" id="ARBA00005964"/>
    </source>
</evidence>
<dbReference type="PANTHER" id="PTHR11559">
    <property type="entry name" value="CARBOXYLESTERASE"/>
    <property type="match status" value="1"/>
</dbReference>
<dbReference type="Gene3D" id="3.40.50.1820">
    <property type="entry name" value="alpha/beta hydrolase"/>
    <property type="match status" value="1"/>
</dbReference>
<dbReference type="InterPro" id="IPR019819">
    <property type="entry name" value="Carboxylesterase_B_CS"/>
</dbReference>
<dbReference type="InterPro" id="IPR019826">
    <property type="entry name" value="Carboxylesterase_B_AS"/>
</dbReference>
<dbReference type="SUPFAM" id="SSF53474">
    <property type="entry name" value="alpha/beta-Hydrolases"/>
    <property type="match status" value="1"/>
</dbReference>
<evidence type="ECO:0000259" key="5">
    <source>
        <dbReference type="Pfam" id="PF00135"/>
    </source>
</evidence>
<evidence type="ECO:0000256" key="2">
    <source>
        <dbReference type="ARBA" id="ARBA00022801"/>
    </source>
</evidence>
<feature type="domain" description="Carboxylesterase type B" evidence="5">
    <location>
        <begin position="89"/>
        <end position="579"/>
    </location>
</feature>
<evidence type="ECO:0000313" key="7">
    <source>
        <dbReference type="Proteomes" id="UP001221686"/>
    </source>
</evidence>
<dbReference type="Proteomes" id="UP001221686">
    <property type="component" value="Unassembled WGS sequence"/>
</dbReference>
<protein>
    <recommendedName>
        <fullName evidence="3">Carboxylic ester hydrolase</fullName>
        <ecNumber evidence="3">3.1.1.-</ecNumber>
    </recommendedName>
</protein>
<accession>A0ABT5E4E8</accession>
<dbReference type="PROSITE" id="PS00941">
    <property type="entry name" value="CARBOXYLESTERASE_B_2"/>
    <property type="match status" value="1"/>
</dbReference>
<feature type="compositionally biased region" description="Low complexity" evidence="4">
    <location>
        <begin position="50"/>
        <end position="73"/>
    </location>
</feature>
<sequence>MVRREGWAAVVASVLGCSTAASSSGTDDSLAIASTTASAPGGSDDPGVPTTSGDSTAAGTTTALTGEASTDTTGVGPSGCGADVAPGPTIVKTTGGALAGEQLAEVVAFRGVRYAEPPVGALRFRPPEPRMCVAGPTPASELGPRCPQIEKDGQGQVVAMLGDEDCLTLNVWTPAPGDGQRPVLVFIHGGGNATGGSDDPLYDGAALATAQDVVVVTLNYRLGALGFLAADALAAESREQVSGNYGLLDQVLALRWVQDNIAGFGGDPQRVLLFGESAGAVNTCSLIGSPRAAGLFQRAIVQSGSCNERAPAKYAADIAGPWLAASGCAEVPDAAACLRGLAIADILSLQPDGYPDVAALGQGWGPHVDGVVIPKPALEAMSEGTHNAVPLVFGANADETAKGVPPLTVAQYEGLVHATFGPLAAMVLAQYPAGDYGDDGQAAYVALTSDLKFICGARRAARAADAGQDAPVFRYHFAYDGYDALPNATKAAFHGLELIYVFAAWGAVLPEPAMYEPNADDLAISQRLQAAWARFAATGDPGGADLTWPPYVAADDNGALLDEPPGLFNGVRAQQCDFWDMFAPG</sequence>
<proteinExistence type="inferred from homology"/>
<feature type="chain" id="PRO_5044960734" description="Carboxylic ester hydrolase" evidence="3">
    <location>
        <begin position="24"/>
        <end position="585"/>
    </location>
</feature>
<dbReference type="PROSITE" id="PS00122">
    <property type="entry name" value="CARBOXYLESTERASE_B_1"/>
    <property type="match status" value="1"/>
</dbReference>
<keyword evidence="3" id="KW-0732">Signal</keyword>
<reference evidence="6 7" key="1">
    <citation type="submission" date="2022-11" db="EMBL/GenBank/DDBJ databases">
        <title>Minimal conservation of predation-associated metabolite biosynthetic gene clusters underscores biosynthetic potential of Myxococcota including descriptions for ten novel species: Archangium lansinium sp. nov., Myxococcus landrumus sp. nov., Nannocystis bai.</title>
        <authorList>
            <person name="Ahearne A."/>
            <person name="Stevens C."/>
            <person name="Dowd S."/>
        </authorList>
    </citation>
    <scope>NUCLEOTIDE SEQUENCE [LARGE SCALE GENOMIC DNA]</scope>
    <source>
        <strain evidence="6 7">BB15-2</strain>
    </source>
</reference>
<feature type="region of interest" description="Disordered" evidence="4">
    <location>
        <begin position="34"/>
        <end position="86"/>
    </location>
</feature>
<dbReference type="InterPro" id="IPR000997">
    <property type="entry name" value="Cholinesterase"/>
</dbReference>
<comment type="caution">
    <text evidence="6">The sequence shown here is derived from an EMBL/GenBank/DDBJ whole genome shotgun (WGS) entry which is preliminary data.</text>
</comment>
<organism evidence="6 7">
    <name type="scientific">Nannocystis bainbridge</name>
    <dbReference type="NCBI Taxonomy" id="2995303"/>
    <lineage>
        <taxon>Bacteria</taxon>
        <taxon>Pseudomonadati</taxon>
        <taxon>Myxococcota</taxon>
        <taxon>Polyangia</taxon>
        <taxon>Nannocystales</taxon>
        <taxon>Nannocystaceae</taxon>
        <taxon>Nannocystis</taxon>
    </lineage>
</organism>